<reference evidence="2" key="1">
    <citation type="journal article" date="2019" name="bioRxiv">
        <title>The Genome of the Zebra Mussel, Dreissena polymorpha: A Resource for Invasive Species Research.</title>
        <authorList>
            <person name="McCartney M.A."/>
            <person name="Auch B."/>
            <person name="Kono T."/>
            <person name="Mallez S."/>
            <person name="Zhang Y."/>
            <person name="Obille A."/>
            <person name="Becker A."/>
            <person name="Abrahante J.E."/>
            <person name="Garbe J."/>
            <person name="Badalamenti J.P."/>
            <person name="Herman A."/>
            <person name="Mangelson H."/>
            <person name="Liachko I."/>
            <person name="Sullivan S."/>
            <person name="Sone E.D."/>
            <person name="Koren S."/>
            <person name="Silverstein K.A.T."/>
            <person name="Beckman K.B."/>
            <person name="Gohl D.M."/>
        </authorList>
    </citation>
    <scope>NUCLEOTIDE SEQUENCE</scope>
    <source>
        <strain evidence="2">Duluth1</strain>
        <tissue evidence="2">Whole animal</tissue>
    </source>
</reference>
<evidence type="ECO:0000313" key="3">
    <source>
        <dbReference type="Proteomes" id="UP000828390"/>
    </source>
</evidence>
<dbReference type="AlphaFoldDB" id="A0A9D4CMQ8"/>
<evidence type="ECO:0000313" key="2">
    <source>
        <dbReference type="EMBL" id="KAH3727342.1"/>
    </source>
</evidence>
<keyword evidence="3" id="KW-1185">Reference proteome</keyword>
<feature type="region of interest" description="Disordered" evidence="1">
    <location>
        <begin position="23"/>
        <end position="53"/>
    </location>
</feature>
<comment type="caution">
    <text evidence="2">The sequence shown here is derived from an EMBL/GenBank/DDBJ whole genome shotgun (WGS) entry which is preliminary data.</text>
</comment>
<protein>
    <submittedName>
        <fullName evidence="2">Uncharacterized protein</fullName>
    </submittedName>
</protein>
<accession>A0A9D4CMQ8</accession>
<dbReference type="EMBL" id="JAIWYP010000012">
    <property type="protein sequence ID" value="KAH3727342.1"/>
    <property type="molecule type" value="Genomic_DNA"/>
</dbReference>
<organism evidence="2 3">
    <name type="scientific">Dreissena polymorpha</name>
    <name type="common">Zebra mussel</name>
    <name type="synonym">Mytilus polymorpha</name>
    <dbReference type="NCBI Taxonomy" id="45954"/>
    <lineage>
        <taxon>Eukaryota</taxon>
        <taxon>Metazoa</taxon>
        <taxon>Spiralia</taxon>
        <taxon>Lophotrochozoa</taxon>
        <taxon>Mollusca</taxon>
        <taxon>Bivalvia</taxon>
        <taxon>Autobranchia</taxon>
        <taxon>Heteroconchia</taxon>
        <taxon>Euheterodonta</taxon>
        <taxon>Imparidentia</taxon>
        <taxon>Neoheterodontei</taxon>
        <taxon>Myida</taxon>
        <taxon>Dreissenoidea</taxon>
        <taxon>Dreissenidae</taxon>
        <taxon>Dreissena</taxon>
    </lineage>
</organism>
<name>A0A9D4CMQ8_DREPO</name>
<gene>
    <name evidence="2" type="ORF">DPMN_053275</name>
</gene>
<proteinExistence type="predicted"/>
<feature type="compositionally biased region" description="Basic and acidic residues" evidence="1">
    <location>
        <begin position="30"/>
        <end position="46"/>
    </location>
</feature>
<dbReference type="Proteomes" id="UP000828390">
    <property type="component" value="Unassembled WGS sequence"/>
</dbReference>
<evidence type="ECO:0000256" key="1">
    <source>
        <dbReference type="SAM" id="MobiDB-lite"/>
    </source>
</evidence>
<sequence length="53" mass="5562">MASISRSHGGSLKGHQEVCKGKRRYLAAEGHGRVGREGGHGGETKRPKNAHGA</sequence>
<reference evidence="2" key="2">
    <citation type="submission" date="2020-11" db="EMBL/GenBank/DDBJ databases">
        <authorList>
            <person name="McCartney M.A."/>
            <person name="Auch B."/>
            <person name="Kono T."/>
            <person name="Mallez S."/>
            <person name="Becker A."/>
            <person name="Gohl D.M."/>
            <person name="Silverstein K.A.T."/>
            <person name="Koren S."/>
            <person name="Bechman K.B."/>
            <person name="Herman A."/>
            <person name="Abrahante J.E."/>
            <person name="Garbe J."/>
        </authorList>
    </citation>
    <scope>NUCLEOTIDE SEQUENCE</scope>
    <source>
        <strain evidence="2">Duluth1</strain>
        <tissue evidence="2">Whole animal</tissue>
    </source>
</reference>